<dbReference type="KEGG" id="rarg:115749373"/>
<accession>A0A8B8Q673</accession>
<evidence type="ECO:0000256" key="2">
    <source>
        <dbReference type="ARBA" id="ARBA00022737"/>
    </source>
</evidence>
<dbReference type="InterPro" id="IPR001810">
    <property type="entry name" value="F-box_dom"/>
</dbReference>
<dbReference type="InterPro" id="IPR006652">
    <property type="entry name" value="Kelch_1"/>
</dbReference>
<dbReference type="OrthoDB" id="45365at2759"/>
<evidence type="ECO:0000313" key="6">
    <source>
        <dbReference type="RefSeq" id="XP_030542023.1"/>
    </source>
</evidence>
<dbReference type="AlphaFoldDB" id="A0A8B8Q673"/>
<dbReference type="SMART" id="SM00256">
    <property type="entry name" value="FBOX"/>
    <property type="match status" value="1"/>
</dbReference>
<dbReference type="SUPFAM" id="SSF81383">
    <property type="entry name" value="F-box domain"/>
    <property type="match status" value="1"/>
</dbReference>
<dbReference type="SMART" id="SM00612">
    <property type="entry name" value="Kelch"/>
    <property type="match status" value="3"/>
</dbReference>
<dbReference type="Proteomes" id="UP000827889">
    <property type="component" value="Chromosome 6"/>
</dbReference>
<dbReference type="PANTHER" id="PTHR46344">
    <property type="entry name" value="OS02G0202900 PROTEIN"/>
    <property type="match status" value="1"/>
</dbReference>
<feature type="domain" description="F-box" evidence="4">
    <location>
        <begin position="38"/>
        <end position="78"/>
    </location>
</feature>
<dbReference type="GeneID" id="115749373"/>
<dbReference type="RefSeq" id="XP_030542023.1">
    <property type="nucleotide sequence ID" value="XM_030686163.2"/>
</dbReference>
<gene>
    <name evidence="6" type="primary">LOC115749373</name>
</gene>
<proteinExistence type="predicted"/>
<organism evidence="5 6">
    <name type="scientific">Rhodamnia argentea</name>
    <dbReference type="NCBI Taxonomy" id="178133"/>
    <lineage>
        <taxon>Eukaryota</taxon>
        <taxon>Viridiplantae</taxon>
        <taxon>Streptophyta</taxon>
        <taxon>Embryophyta</taxon>
        <taxon>Tracheophyta</taxon>
        <taxon>Spermatophyta</taxon>
        <taxon>Magnoliopsida</taxon>
        <taxon>eudicotyledons</taxon>
        <taxon>Gunneridae</taxon>
        <taxon>Pentapetalae</taxon>
        <taxon>rosids</taxon>
        <taxon>malvids</taxon>
        <taxon>Myrtales</taxon>
        <taxon>Myrtaceae</taxon>
        <taxon>Myrtoideae</taxon>
        <taxon>Myrteae</taxon>
        <taxon>Australasian group</taxon>
        <taxon>Rhodamnia</taxon>
    </lineage>
</organism>
<keyword evidence="1" id="KW-0880">Kelch repeat</keyword>
<feature type="region of interest" description="Disordered" evidence="3">
    <location>
        <begin position="1"/>
        <end position="25"/>
    </location>
</feature>
<evidence type="ECO:0000256" key="3">
    <source>
        <dbReference type="SAM" id="MobiDB-lite"/>
    </source>
</evidence>
<reference evidence="6" key="1">
    <citation type="submission" date="2025-08" db="UniProtKB">
        <authorList>
            <consortium name="RefSeq"/>
        </authorList>
    </citation>
    <scope>IDENTIFICATION</scope>
    <source>
        <tissue evidence="6">Leaf</tissue>
    </source>
</reference>
<dbReference type="Pfam" id="PF00646">
    <property type="entry name" value="F-box"/>
    <property type="match status" value="1"/>
</dbReference>
<evidence type="ECO:0000259" key="4">
    <source>
        <dbReference type="SMART" id="SM00256"/>
    </source>
</evidence>
<keyword evidence="5" id="KW-1185">Reference proteome</keyword>
<dbReference type="InterPro" id="IPR036047">
    <property type="entry name" value="F-box-like_dom_sf"/>
</dbReference>
<protein>
    <submittedName>
        <fullName evidence="6">F-box/kelch-repeat protein At1g67480-like</fullName>
    </submittedName>
</protein>
<sequence length="371" mass="40351">MCSSTLVRPRKMALPSRTGPDSSSKLLDEFDSPIIPGLPDDVAKTCLALVPRREFPSMGLVCKRWRSFLGSKEFLLERKLGGTLEEWVFILTTGAGKKESHWEATDGLGNKQWRLPPMPGPLKSGFGVAVVDGKLLIVGGYAVTGGSGAVSAEVYQYDSCLNSWSKLRNMNEARCSFACAEVNGMVYAVGGYGADGNIIGSAEAYDPNTGKWTLIESLRLPRWGCFACGFEGKLYVMGGRSSFTIGSARSVCIYDPEKRAWCELKHGCVMVTTHAMLGTRLFCMEWTTQKKLSVFDLGKNSWDTVSLPPHRSSEAGFRLGTLDGRLLLFAAMEVAGYHTLSYDPNAAPGSEWQASKINLSGSCLYSVTIKA</sequence>
<dbReference type="CDD" id="cd22152">
    <property type="entry name" value="F-box_AtAFR-like"/>
    <property type="match status" value="1"/>
</dbReference>
<name>A0A8B8Q673_9MYRT</name>
<dbReference type="PANTHER" id="PTHR46344:SF1">
    <property type="entry name" value="OS02G0504900 PROTEIN"/>
    <property type="match status" value="1"/>
</dbReference>
<evidence type="ECO:0000256" key="1">
    <source>
        <dbReference type="ARBA" id="ARBA00022441"/>
    </source>
</evidence>
<dbReference type="Pfam" id="PF01344">
    <property type="entry name" value="Kelch_1"/>
    <property type="match status" value="3"/>
</dbReference>
<keyword evidence="2" id="KW-0677">Repeat</keyword>
<dbReference type="SUPFAM" id="SSF117281">
    <property type="entry name" value="Kelch motif"/>
    <property type="match status" value="1"/>
</dbReference>
<evidence type="ECO:0000313" key="5">
    <source>
        <dbReference type="Proteomes" id="UP000827889"/>
    </source>
</evidence>
<dbReference type="Gene3D" id="2.120.10.80">
    <property type="entry name" value="Kelch-type beta propeller"/>
    <property type="match status" value="1"/>
</dbReference>
<dbReference type="InterPro" id="IPR015915">
    <property type="entry name" value="Kelch-typ_b-propeller"/>
</dbReference>